<dbReference type="InterPro" id="IPR028939">
    <property type="entry name" value="P5C_Rdtase_cat_N"/>
</dbReference>
<comment type="catalytic activity">
    <reaction evidence="4">
        <text>L-proline + NAD(+) = (S)-1-pyrroline-5-carboxylate + NADH + 2 H(+)</text>
        <dbReference type="Rhea" id="RHEA:14105"/>
        <dbReference type="ChEBI" id="CHEBI:15378"/>
        <dbReference type="ChEBI" id="CHEBI:17388"/>
        <dbReference type="ChEBI" id="CHEBI:57540"/>
        <dbReference type="ChEBI" id="CHEBI:57945"/>
        <dbReference type="ChEBI" id="CHEBI:60039"/>
        <dbReference type="EC" id="1.5.1.2"/>
    </reaction>
</comment>
<feature type="domain" description="Pyrroline-5-carboxylate reductase dimerisation" evidence="9">
    <location>
        <begin position="176"/>
        <end position="280"/>
    </location>
</feature>
<dbReference type="InterPro" id="IPR053790">
    <property type="entry name" value="P5CR-like_CS"/>
</dbReference>
<dbReference type="GO" id="GO:0004735">
    <property type="term" value="F:pyrroline-5-carboxylate reductase activity"/>
    <property type="evidence" value="ECO:0007669"/>
    <property type="project" value="UniProtKB-UniRule"/>
</dbReference>
<dbReference type="Pfam" id="PF14748">
    <property type="entry name" value="P5CR_dimer"/>
    <property type="match status" value="1"/>
</dbReference>
<name>A0A9E2L2Y2_9SPIR</name>
<feature type="binding site" evidence="6">
    <location>
        <position position="60"/>
    </location>
    <ligand>
        <name>NADPH</name>
        <dbReference type="ChEBI" id="CHEBI:57783"/>
    </ligand>
</feature>
<feature type="binding site" evidence="6">
    <location>
        <begin position="13"/>
        <end position="18"/>
    </location>
    <ligand>
        <name>NADP(+)</name>
        <dbReference type="ChEBI" id="CHEBI:58349"/>
    </ligand>
</feature>
<dbReference type="Gene3D" id="1.10.3730.10">
    <property type="entry name" value="ProC C-terminal domain-like"/>
    <property type="match status" value="1"/>
</dbReference>
<dbReference type="GO" id="GO:0055129">
    <property type="term" value="P:L-proline biosynthetic process"/>
    <property type="evidence" value="ECO:0007669"/>
    <property type="project" value="UniProtKB-UniRule"/>
</dbReference>
<dbReference type="PROSITE" id="PS00521">
    <property type="entry name" value="P5CR"/>
    <property type="match status" value="1"/>
</dbReference>
<dbReference type="Gene3D" id="3.40.50.720">
    <property type="entry name" value="NAD(P)-binding Rossmann-like Domain"/>
    <property type="match status" value="1"/>
</dbReference>
<dbReference type="EMBL" id="JAHLFV010000081">
    <property type="protein sequence ID" value="MBU3849626.1"/>
    <property type="molecule type" value="Genomic_DNA"/>
</dbReference>
<dbReference type="InterPro" id="IPR000304">
    <property type="entry name" value="Pyrroline-COOH_reductase"/>
</dbReference>
<organism evidence="10 11">
    <name type="scientific">Candidatus Treponema excrementipullorum</name>
    <dbReference type="NCBI Taxonomy" id="2838768"/>
    <lineage>
        <taxon>Bacteria</taxon>
        <taxon>Pseudomonadati</taxon>
        <taxon>Spirochaetota</taxon>
        <taxon>Spirochaetia</taxon>
        <taxon>Spirochaetales</taxon>
        <taxon>Treponemataceae</taxon>
        <taxon>Treponema</taxon>
    </lineage>
</organism>
<keyword evidence="4" id="KW-0963">Cytoplasm</keyword>
<comment type="similarity">
    <text evidence="1 4 7">Belongs to the pyrroline-5-carboxylate reductase family.</text>
</comment>
<comment type="catalytic activity">
    <reaction evidence="4 7">
        <text>L-proline + NADP(+) = (S)-1-pyrroline-5-carboxylate + NADPH + 2 H(+)</text>
        <dbReference type="Rhea" id="RHEA:14109"/>
        <dbReference type="ChEBI" id="CHEBI:15378"/>
        <dbReference type="ChEBI" id="CHEBI:17388"/>
        <dbReference type="ChEBI" id="CHEBI:57783"/>
        <dbReference type="ChEBI" id="CHEBI:58349"/>
        <dbReference type="ChEBI" id="CHEBI:60039"/>
        <dbReference type="EC" id="1.5.1.2"/>
    </reaction>
</comment>
<feature type="domain" description="Pyrroline-5-carboxylate reductase catalytic N-terminal" evidence="8">
    <location>
        <begin position="9"/>
        <end position="101"/>
    </location>
</feature>
<comment type="function">
    <text evidence="4">Catalyzes the reduction of 1-pyrroline-5-carboxylate (PCA) to L-proline.</text>
</comment>
<proteinExistence type="inferred from homology"/>
<dbReference type="InterPro" id="IPR036291">
    <property type="entry name" value="NAD(P)-bd_dom_sf"/>
</dbReference>
<keyword evidence="2 4" id="KW-0521">NADP</keyword>
<dbReference type="InterPro" id="IPR029036">
    <property type="entry name" value="P5CR_dimer"/>
</dbReference>
<evidence type="ECO:0000256" key="7">
    <source>
        <dbReference type="RuleBase" id="RU003903"/>
    </source>
</evidence>
<comment type="subcellular location">
    <subcellularLocation>
        <location evidence="4">Cytoplasm</location>
    </subcellularLocation>
</comment>
<dbReference type="InterPro" id="IPR008927">
    <property type="entry name" value="6-PGluconate_DH-like_C_sf"/>
</dbReference>
<evidence type="ECO:0000256" key="5">
    <source>
        <dbReference type="NCBIfam" id="TIGR00112"/>
    </source>
</evidence>
<dbReference type="HAMAP" id="MF_01925">
    <property type="entry name" value="P5C_reductase"/>
    <property type="match status" value="1"/>
</dbReference>
<dbReference type="Pfam" id="PF03807">
    <property type="entry name" value="F420_oxidored"/>
    <property type="match status" value="1"/>
</dbReference>
<keyword evidence="3 4" id="KW-0560">Oxidoreductase</keyword>
<dbReference type="PANTHER" id="PTHR11645:SF0">
    <property type="entry name" value="PYRROLINE-5-CARBOXYLATE REDUCTASE 3"/>
    <property type="match status" value="1"/>
</dbReference>
<evidence type="ECO:0000256" key="2">
    <source>
        <dbReference type="ARBA" id="ARBA00022857"/>
    </source>
</evidence>
<reference evidence="10" key="2">
    <citation type="submission" date="2021-04" db="EMBL/GenBank/DDBJ databases">
        <authorList>
            <person name="Gilroy R."/>
        </authorList>
    </citation>
    <scope>NUCLEOTIDE SEQUENCE</scope>
    <source>
        <strain evidence="10">Gambia15-2214</strain>
    </source>
</reference>
<feature type="binding site" evidence="6">
    <location>
        <begin position="73"/>
        <end position="76"/>
    </location>
    <ligand>
        <name>NADP(+)</name>
        <dbReference type="ChEBI" id="CHEBI:58349"/>
    </ligand>
</feature>
<evidence type="ECO:0000256" key="6">
    <source>
        <dbReference type="PIRSR" id="PIRSR000193-1"/>
    </source>
</evidence>
<dbReference type="SUPFAM" id="SSF48179">
    <property type="entry name" value="6-phosphogluconate dehydrogenase C-terminal domain-like"/>
    <property type="match status" value="1"/>
</dbReference>
<dbReference type="AlphaFoldDB" id="A0A9E2L2Y2"/>
<keyword evidence="4 7" id="KW-0028">Amino-acid biosynthesis</keyword>
<reference evidence="10" key="1">
    <citation type="journal article" date="2021" name="PeerJ">
        <title>Extensive microbial diversity within the chicken gut microbiome revealed by metagenomics and culture.</title>
        <authorList>
            <person name="Gilroy R."/>
            <person name="Ravi A."/>
            <person name="Getino M."/>
            <person name="Pursley I."/>
            <person name="Horton D.L."/>
            <person name="Alikhan N.F."/>
            <person name="Baker D."/>
            <person name="Gharbi K."/>
            <person name="Hall N."/>
            <person name="Watson M."/>
            <person name="Adriaenssens E.M."/>
            <person name="Foster-Nyarko E."/>
            <person name="Jarju S."/>
            <person name="Secka A."/>
            <person name="Antonio M."/>
            <person name="Oren A."/>
            <person name="Chaudhuri R.R."/>
            <person name="La Ragione R."/>
            <person name="Hildebrand F."/>
            <person name="Pallen M.J."/>
        </authorList>
    </citation>
    <scope>NUCLEOTIDE SEQUENCE</scope>
    <source>
        <strain evidence="10">Gambia15-2214</strain>
    </source>
</reference>
<dbReference type="SUPFAM" id="SSF51735">
    <property type="entry name" value="NAD(P)-binding Rossmann-fold domains"/>
    <property type="match status" value="1"/>
</dbReference>
<evidence type="ECO:0000313" key="11">
    <source>
        <dbReference type="Proteomes" id="UP000823914"/>
    </source>
</evidence>
<evidence type="ECO:0000256" key="3">
    <source>
        <dbReference type="ARBA" id="ARBA00023002"/>
    </source>
</evidence>
<comment type="pathway">
    <text evidence="4 7">Amino-acid biosynthesis; L-proline biosynthesis; L-proline from L-glutamate 5-semialdehyde: step 1/1.</text>
</comment>
<keyword evidence="4 7" id="KW-0641">Proline biosynthesis</keyword>
<gene>
    <name evidence="4 10" type="primary">proC</name>
    <name evidence="10" type="ORF">IAA16_03575</name>
</gene>
<protein>
    <recommendedName>
        <fullName evidence="4 5">Pyrroline-5-carboxylate reductase</fullName>
        <shortName evidence="4">P5C reductase</shortName>
        <shortName evidence="4">P5CR</shortName>
        <ecNumber evidence="4 5">1.5.1.2</ecNumber>
    </recommendedName>
    <alternativeName>
        <fullName evidence="4">PCA reductase</fullName>
    </alternativeName>
</protein>
<dbReference type="EC" id="1.5.1.2" evidence="4 5"/>
<dbReference type="FunFam" id="1.10.3730.10:FF:000001">
    <property type="entry name" value="Pyrroline-5-carboxylate reductase"/>
    <property type="match status" value="1"/>
</dbReference>
<comment type="caution">
    <text evidence="10">The sequence shown here is derived from an EMBL/GenBank/DDBJ whole genome shotgun (WGS) entry which is preliminary data.</text>
</comment>
<evidence type="ECO:0000313" key="10">
    <source>
        <dbReference type="EMBL" id="MBU3849626.1"/>
    </source>
</evidence>
<dbReference type="GO" id="GO:0005737">
    <property type="term" value="C:cytoplasm"/>
    <property type="evidence" value="ECO:0007669"/>
    <property type="project" value="UniProtKB-SubCell"/>
</dbReference>
<dbReference type="PANTHER" id="PTHR11645">
    <property type="entry name" value="PYRROLINE-5-CARBOXYLATE REDUCTASE"/>
    <property type="match status" value="1"/>
</dbReference>
<evidence type="ECO:0000259" key="9">
    <source>
        <dbReference type="Pfam" id="PF14748"/>
    </source>
</evidence>
<sequence>MTEGCDKIKVCCIGAGVMGGALMKSVIQAVGGENLTVTDFCEEKAQEYAQRQGCRWAKTNRDAVHTADVIFIAVKPPKVQSVIEEVGDLLAGKTVISMAAGVSLKSLQEFSAPFNVGDGKTSSIKLFRIMPNIPAVVGEGMIALCCLEGTEGESKENLEQIVSLLAHAGRVEIVEEKLMDAVTAISGSGPAYAFIFIEALADAAVSLGMTRNQAYIYAAQTLKGAATYMLESNRHPGELKDAVCSPAGTTIAAVEVLEKEGFRAGIMAAAKAAYDRSKELGSKK</sequence>
<accession>A0A9E2L2Y2</accession>
<evidence type="ECO:0000259" key="8">
    <source>
        <dbReference type="Pfam" id="PF03807"/>
    </source>
</evidence>
<dbReference type="PIRSF" id="PIRSF000193">
    <property type="entry name" value="Pyrrol-5-carb_rd"/>
    <property type="match status" value="1"/>
</dbReference>
<evidence type="ECO:0000256" key="1">
    <source>
        <dbReference type="ARBA" id="ARBA00005525"/>
    </source>
</evidence>
<dbReference type="Proteomes" id="UP000823914">
    <property type="component" value="Unassembled WGS sequence"/>
</dbReference>
<evidence type="ECO:0000256" key="4">
    <source>
        <dbReference type="HAMAP-Rule" id="MF_01925"/>
    </source>
</evidence>
<dbReference type="NCBIfam" id="TIGR00112">
    <property type="entry name" value="proC"/>
    <property type="match status" value="1"/>
</dbReference>